<feature type="binding site" evidence="1">
    <location>
        <position position="378"/>
    </location>
    <ligand>
        <name>Zn(2+)</name>
        <dbReference type="ChEBI" id="CHEBI:29105"/>
    </ligand>
</feature>
<dbReference type="InterPro" id="IPR012341">
    <property type="entry name" value="6hp_glycosidase-like_sf"/>
</dbReference>
<dbReference type="PRINTS" id="PR01950">
    <property type="entry name" value="LANCSUPER"/>
</dbReference>
<accession>A0ABD3RAW5</accession>
<reference evidence="3 4" key="1">
    <citation type="submission" date="2024-10" db="EMBL/GenBank/DDBJ databases">
        <title>Updated reference genomes for cyclostephanoid diatoms.</title>
        <authorList>
            <person name="Roberts W.R."/>
            <person name="Alverson A.J."/>
        </authorList>
    </citation>
    <scope>NUCLEOTIDE SEQUENCE [LARGE SCALE GENOMIC DNA]</scope>
    <source>
        <strain evidence="3 4">AJA228-03</strain>
    </source>
</reference>
<keyword evidence="1" id="KW-0862">Zinc</keyword>
<organism evidence="3 4">
    <name type="scientific">Cyclostephanos tholiformis</name>
    <dbReference type="NCBI Taxonomy" id="382380"/>
    <lineage>
        <taxon>Eukaryota</taxon>
        <taxon>Sar</taxon>
        <taxon>Stramenopiles</taxon>
        <taxon>Ochrophyta</taxon>
        <taxon>Bacillariophyta</taxon>
        <taxon>Coscinodiscophyceae</taxon>
        <taxon>Thalassiosirophycidae</taxon>
        <taxon>Stephanodiscales</taxon>
        <taxon>Stephanodiscaceae</taxon>
        <taxon>Cyclostephanos</taxon>
    </lineage>
</organism>
<keyword evidence="1" id="KW-0479">Metal-binding</keyword>
<dbReference type="Gene3D" id="1.50.10.10">
    <property type="match status" value="1"/>
</dbReference>
<dbReference type="CDD" id="cd04794">
    <property type="entry name" value="euk_LANCL"/>
    <property type="match status" value="1"/>
</dbReference>
<feature type="region of interest" description="Disordered" evidence="2">
    <location>
        <begin position="50"/>
        <end position="69"/>
    </location>
</feature>
<feature type="binding site" evidence="1">
    <location>
        <position position="379"/>
    </location>
    <ligand>
        <name>Zn(2+)</name>
        <dbReference type="ChEBI" id="CHEBI:29105"/>
    </ligand>
</feature>
<sequence length="474" mass="52891">MEDMRRCFPVVGPMIHESGTSPRHRPIDDYDAIVSRLSSICWDHYNDDEGYDRTSRRRRRSSSSSGGHHRHSLYVGSLGPCAYVRYRLGGSLLRRTHRACGGGGGRRWTCSTMTTTTTTTTTTDYDTERRRGLSMLRDAARIADLVLESSDDLRITLLEGERVGALALSAVVRHALGDRASANRAKDDLLDIGASSRRRIVLYGRCGYLHAIAFVRSGTNDDEYGQGAAARIVRAVLLEGERTSIETRSTTSGDMPLLWTWHGKAYLGAIHGVVGILFTLLCFRREVSSMGGAMDRIRTTITNLDRHCYASGNLMPSLGNESGDDRLVHLCHGAPGHVLLLVKAYEVFDVVSFLERAEEIARGVICRRGLLRKGLGLCHGISGNAYCFLSLYRGRRLWEQRTRESSTSGETISDKGDEWIRWAHTFARFGLENVNELFHVPDHPYSLYEGISGFVMLLHDLGDPDNSRFPCFEP</sequence>
<proteinExistence type="predicted"/>
<comment type="caution">
    <text evidence="3">The sequence shown here is derived from an EMBL/GenBank/DDBJ whole genome shotgun (WGS) entry which is preliminary data.</text>
</comment>
<feature type="binding site" evidence="1">
    <location>
        <position position="331"/>
    </location>
    <ligand>
        <name>Zn(2+)</name>
        <dbReference type="ChEBI" id="CHEBI:29105"/>
    </ligand>
</feature>
<evidence type="ECO:0008006" key="5">
    <source>
        <dbReference type="Google" id="ProtNLM"/>
    </source>
</evidence>
<name>A0ABD3RAW5_9STRA</name>
<dbReference type="PANTHER" id="PTHR12736">
    <property type="entry name" value="LANC-LIKE PROTEIN"/>
    <property type="match status" value="1"/>
</dbReference>
<dbReference type="SUPFAM" id="SSF158745">
    <property type="entry name" value="LanC-like"/>
    <property type="match status" value="1"/>
</dbReference>
<dbReference type="PANTHER" id="PTHR12736:SF7">
    <property type="entry name" value="LANC-LIKE PROTEIN 3"/>
    <property type="match status" value="1"/>
</dbReference>
<evidence type="ECO:0000256" key="2">
    <source>
        <dbReference type="SAM" id="MobiDB-lite"/>
    </source>
</evidence>
<dbReference type="EMBL" id="JALLPB020000399">
    <property type="protein sequence ID" value="KAL3809527.1"/>
    <property type="molecule type" value="Genomic_DNA"/>
</dbReference>
<dbReference type="SMART" id="SM01260">
    <property type="entry name" value="LANC_like"/>
    <property type="match status" value="1"/>
</dbReference>
<dbReference type="AlphaFoldDB" id="A0ABD3RAW5"/>
<dbReference type="InterPro" id="IPR007822">
    <property type="entry name" value="LANC-like"/>
</dbReference>
<dbReference type="Proteomes" id="UP001530377">
    <property type="component" value="Unassembled WGS sequence"/>
</dbReference>
<protein>
    <recommendedName>
        <fullName evidence="5">LanC-like protein 2</fullName>
    </recommendedName>
</protein>
<dbReference type="Pfam" id="PF05147">
    <property type="entry name" value="LANC_like"/>
    <property type="match status" value="1"/>
</dbReference>
<evidence type="ECO:0000313" key="3">
    <source>
        <dbReference type="EMBL" id="KAL3809527.1"/>
    </source>
</evidence>
<evidence type="ECO:0000313" key="4">
    <source>
        <dbReference type="Proteomes" id="UP001530377"/>
    </source>
</evidence>
<feature type="compositionally biased region" description="Basic residues" evidence="2">
    <location>
        <begin position="55"/>
        <end position="69"/>
    </location>
</feature>
<evidence type="ECO:0000256" key="1">
    <source>
        <dbReference type="PIRSR" id="PIRSR607822-1"/>
    </source>
</evidence>
<keyword evidence="4" id="KW-1185">Reference proteome</keyword>
<gene>
    <name evidence="3" type="ORF">ACHAXA_001258</name>
</gene>